<keyword evidence="1" id="KW-0723">Serine/threonine-protein kinase</keyword>
<keyword evidence="3" id="KW-0067">ATP-binding</keyword>
<evidence type="ECO:0000256" key="1">
    <source>
        <dbReference type="ARBA" id="ARBA00022527"/>
    </source>
</evidence>
<dbReference type="PANTHER" id="PTHR35526">
    <property type="entry name" value="ANTI-SIGMA-F FACTOR RSBW-RELATED"/>
    <property type="match status" value="1"/>
</dbReference>
<sequence>MSYARAEDLAAVRAFVCARALAGGLSPARVDLLGLAVSELATNTLQHTEGGGLVRVWTAADDVICDIVDQGGLRSVAGEMPAADAIRGRGLAIVARICDEVTVSASPQGTVVRVRFHR</sequence>
<evidence type="ECO:0000313" key="4">
    <source>
        <dbReference type="Proteomes" id="UP000783871"/>
    </source>
</evidence>
<name>A0ABX0Z6T4_9ACTN</name>
<dbReference type="Pfam" id="PF13581">
    <property type="entry name" value="HATPase_c_2"/>
    <property type="match status" value="1"/>
</dbReference>
<dbReference type="InterPro" id="IPR050267">
    <property type="entry name" value="Anti-sigma-factor_SerPK"/>
</dbReference>
<keyword evidence="4" id="KW-1185">Reference proteome</keyword>
<accession>A0ABX0Z6T4</accession>
<dbReference type="InterPro" id="IPR036890">
    <property type="entry name" value="HATPase_C_sf"/>
</dbReference>
<gene>
    <name evidence="3" type="ORF">HCJ94_16650</name>
</gene>
<organism evidence="3 4">
    <name type="scientific">Micromonospora thermarum</name>
    <dbReference type="NCBI Taxonomy" id="2720024"/>
    <lineage>
        <taxon>Bacteria</taxon>
        <taxon>Bacillati</taxon>
        <taxon>Actinomycetota</taxon>
        <taxon>Actinomycetes</taxon>
        <taxon>Micromonosporales</taxon>
        <taxon>Micromonosporaceae</taxon>
        <taxon>Micromonospora</taxon>
    </lineage>
</organism>
<dbReference type="CDD" id="cd16936">
    <property type="entry name" value="HATPase_RsbW-like"/>
    <property type="match status" value="1"/>
</dbReference>
<dbReference type="Gene3D" id="3.30.565.10">
    <property type="entry name" value="Histidine kinase-like ATPase, C-terminal domain"/>
    <property type="match status" value="1"/>
</dbReference>
<dbReference type="EMBL" id="JAATEO010000017">
    <property type="protein sequence ID" value="NJP33566.1"/>
    <property type="molecule type" value="Genomic_DNA"/>
</dbReference>
<keyword evidence="3" id="KW-0547">Nucleotide-binding</keyword>
<comment type="caution">
    <text evidence="3">The sequence shown here is derived from an EMBL/GenBank/DDBJ whole genome shotgun (WGS) entry which is preliminary data.</text>
</comment>
<dbReference type="Proteomes" id="UP000783871">
    <property type="component" value="Unassembled WGS sequence"/>
</dbReference>
<feature type="domain" description="Histidine kinase/HSP90-like ATPase" evidence="2">
    <location>
        <begin position="4"/>
        <end position="115"/>
    </location>
</feature>
<keyword evidence="1" id="KW-0808">Transferase</keyword>
<keyword evidence="1" id="KW-0418">Kinase</keyword>
<proteinExistence type="predicted"/>
<evidence type="ECO:0000313" key="3">
    <source>
        <dbReference type="EMBL" id="NJP33566.1"/>
    </source>
</evidence>
<reference evidence="3 4" key="1">
    <citation type="submission" date="2020-03" db="EMBL/GenBank/DDBJ databases">
        <title>WGS of actinomycetes isolated from Thailand.</title>
        <authorList>
            <person name="Thawai C."/>
        </authorList>
    </citation>
    <scope>NUCLEOTIDE SEQUENCE [LARGE SCALE GENOMIC DNA]</scope>
    <source>
        <strain evidence="3 4">HSS6-12</strain>
    </source>
</reference>
<dbReference type="SUPFAM" id="SSF55874">
    <property type="entry name" value="ATPase domain of HSP90 chaperone/DNA topoisomerase II/histidine kinase"/>
    <property type="match status" value="1"/>
</dbReference>
<dbReference type="PANTHER" id="PTHR35526:SF3">
    <property type="entry name" value="ANTI-SIGMA-F FACTOR RSBW"/>
    <property type="match status" value="1"/>
</dbReference>
<protein>
    <submittedName>
        <fullName evidence="3">ATP-binding protein</fullName>
    </submittedName>
</protein>
<dbReference type="GO" id="GO:0005524">
    <property type="term" value="F:ATP binding"/>
    <property type="evidence" value="ECO:0007669"/>
    <property type="project" value="UniProtKB-KW"/>
</dbReference>
<evidence type="ECO:0000259" key="2">
    <source>
        <dbReference type="Pfam" id="PF13581"/>
    </source>
</evidence>
<dbReference type="InterPro" id="IPR003594">
    <property type="entry name" value="HATPase_dom"/>
</dbReference>